<feature type="domain" description="(S)-ureidoglycine aminohydrolase cupin" evidence="1">
    <location>
        <begin position="51"/>
        <end position="117"/>
    </location>
</feature>
<comment type="caution">
    <text evidence="2">The sequence shown here is derived from an EMBL/GenBank/DDBJ whole genome shotgun (WGS) entry which is preliminary data.</text>
</comment>
<dbReference type="PANTHER" id="PTHR40943:SF1">
    <property type="entry name" value="CYTOPLASMIC PROTEIN"/>
    <property type="match status" value="1"/>
</dbReference>
<dbReference type="Pfam" id="PF05899">
    <property type="entry name" value="Cupin_3"/>
    <property type="match status" value="1"/>
</dbReference>
<proteinExistence type="predicted"/>
<reference evidence="2 3" key="1">
    <citation type="submission" date="2023-04" db="EMBL/GenBank/DDBJ databases">
        <title>Forest soil microbial communities from Buena Vista Peninsula, Colon Province, Panama.</title>
        <authorList>
            <person name="Bouskill N."/>
        </authorList>
    </citation>
    <scope>NUCLEOTIDE SEQUENCE [LARGE SCALE GENOMIC DNA]</scope>
    <source>
        <strain evidence="2 3">CFH S0262</strain>
    </source>
</reference>
<protein>
    <submittedName>
        <fullName evidence="2">Cupin superfamily protein</fullName>
    </submittedName>
</protein>
<dbReference type="InterPro" id="IPR014710">
    <property type="entry name" value="RmlC-like_jellyroll"/>
</dbReference>
<name>A0ABT6MIB2_9NOCA</name>
<organism evidence="2 3">
    <name type="scientific">Prescottella agglutinans</name>
    <dbReference type="NCBI Taxonomy" id="1644129"/>
    <lineage>
        <taxon>Bacteria</taxon>
        <taxon>Bacillati</taxon>
        <taxon>Actinomycetota</taxon>
        <taxon>Actinomycetes</taxon>
        <taxon>Mycobacteriales</taxon>
        <taxon>Nocardiaceae</taxon>
        <taxon>Prescottella</taxon>
    </lineage>
</organism>
<dbReference type="EMBL" id="JARXVC010000015">
    <property type="protein sequence ID" value="MDH6283625.1"/>
    <property type="molecule type" value="Genomic_DNA"/>
</dbReference>
<dbReference type="Proteomes" id="UP001160334">
    <property type="component" value="Unassembled WGS sequence"/>
</dbReference>
<dbReference type="SUPFAM" id="SSF51182">
    <property type="entry name" value="RmlC-like cupins"/>
    <property type="match status" value="1"/>
</dbReference>
<keyword evidence="3" id="KW-1185">Reference proteome</keyword>
<evidence type="ECO:0000313" key="2">
    <source>
        <dbReference type="EMBL" id="MDH6283625.1"/>
    </source>
</evidence>
<sequence>MTSTHHRTGADENAVDVAGVTLDHRALPDDLVVHGSPTTAHRALASLPGTTVGVWEHSPGTSRDVEVDEVFFVVDGEGVLEFEDGSPAIELRPGTLVRLHAGQRTVWTVRETLRKIYIS</sequence>
<accession>A0ABT6MIB2</accession>
<evidence type="ECO:0000259" key="1">
    <source>
        <dbReference type="Pfam" id="PF05899"/>
    </source>
</evidence>
<dbReference type="InterPro" id="IPR008579">
    <property type="entry name" value="UGlyAH_Cupin_dom"/>
</dbReference>
<dbReference type="RefSeq" id="WP_280762893.1">
    <property type="nucleotide sequence ID" value="NZ_JARXVC010000015.1"/>
</dbReference>
<dbReference type="InterPro" id="IPR011051">
    <property type="entry name" value="RmlC_Cupin_sf"/>
</dbReference>
<evidence type="ECO:0000313" key="3">
    <source>
        <dbReference type="Proteomes" id="UP001160334"/>
    </source>
</evidence>
<gene>
    <name evidence="2" type="ORF">M2280_004876</name>
</gene>
<dbReference type="PANTHER" id="PTHR40943">
    <property type="entry name" value="CYTOPLASMIC PROTEIN-RELATED"/>
    <property type="match status" value="1"/>
</dbReference>
<dbReference type="Gene3D" id="2.60.120.10">
    <property type="entry name" value="Jelly Rolls"/>
    <property type="match status" value="1"/>
</dbReference>